<dbReference type="InterPro" id="IPR017930">
    <property type="entry name" value="Myb_dom"/>
</dbReference>
<dbReference type="GO" id="GO:0003677">
    <property type="term" value="F:DNA binding"/>
    <property type="evidence" value="ECO:0007669"/>
    <property type="project" value="UniProtKB-KW"/>
</dbReference>
<dbReference type="InterPro" id="IPR025756">
    <property type="entry name" value="Myb_CC_LHEQLE"/>
</dbReference>
<dbReference type="Pfam" id="PF14379">
    <property type="entry name" value="Myb_CC_LHEQLE"/>
    <property type="match status" value="1"/>
</dbReference>
<dbReference type="SUPFAM" id="SSF46689">
    <property type="entry name" value="Homeodomain-like"/>
    <property type="match status" value="1"/>
</dbReference>
<dbReference type="FunFam" id="1.10.10.60:FF:000002">
    <property type="entry name" value="Myb family transcription factor"/>
    <property type="match status" value="1"/>
</dbReference>
<feature type="domain" description="HTH myb-type" evidence="5">
    <location>
        <begin position="183"/>
        <end position="240"/>
    </location>
</feature>
<dbReference type="PROSITE" id="PS51294">
    <property type="entry name" value="HTH_MYB"/>
    <property type="match status" value="1"/>
</dbReference>
<evidence type="ECO:0000259" key="5">
    <source>
        <dbReference type="PROSITE" id="PS51294"/>
    </source>
</evidence>
<proteinExistence type="predicted"/>
<evidence type="ECO:0000256" key="3">
    <source>
        <dbReference type="ARBA" id="ARBA00023163"/>
    </source>
</evidence>
<evidence type="ECO:0000256" key="2">
    <source>
        <dbReference type="ARBA" id="ARBA00023125"/>
    </source>
</evidence>
<evidence type="ECO:0000256" key="4">
    <source>
        <dbReference type="ARBA" id="ARBA00023242"/>
    </source>
</evidence>
<reference evidence="7" key="1">
    <citation type="submission" date="2025-08" db="UniProtKB">
        <authorList>
            <consortium name="RefSeq"/>
        </authorList>
    </citation>
    <scope>IDENTIFICATION</scope>
</reference>
<dbReference type="NCBIfam" id="TIGR01557">
    <property type="entry name" value="myb_SHAQKYF"/>
    <property type="match status" value="1"/>
</dbReference>
<evidence type="ECO:0000256" key="1">
    <source>
        <dbReference type="ARBA" id="ARBA00023015"/>
    </source>
</evidence>
<dbReference type="Gene3D" id="1.10.10.60">
    <property type="entry name" value="Homeodomain-like"/>
    <property type="match status" value="1"/>
</dbReference>
<organism evidence="6 7">
    <name type="scientific">Elaeis guineensis var. tenera</name>
    <name type="common">Oil palm</name>
    <dbReference type="NCBI Taxonomy" id="51953"/>
    <lineage>
        <taxon>Eukaryota</taxon>
        <taxon>Viridiplantae</taxon>
        <taxon>Streptophyta</taxon>
        <taxon>Embryophyta</taxon>
        <taxon>Tracheophyta</taxon>
        <taxon>Spermatophyta</taxon>
        <taxon>Magnoliopsida</taxon>
        <taxon>Liliopsida</taxon>
        <taxon>Arecaceae</taxon>
        <taxon>Arecoideae</taxon>
        <taxon>Cocoseae</taxon>
        <taxon>Elaeidinae</taxon>
        <taxon>Elaeis</taxon>
    </lineage>
</organism>
<gene>
    <name evidence="7" type="primary">LOC105043839</name>
</gene>
<dbReference type="GO" id="GO:0003700">
    <property type="term" value="F:DNA-binding transcription factor activity"/>
    <property type="evidence" value="ECO:0007669"/>
    <property type="project" value="InterPro"/>
</dbReference>
<sequence>MNPQGKMENSYTSNEEVICSPSFESLTSGFPFPDFMNNYYRASHGGVVLQQSHHSNYQSSLSGLFNGSTQFLQPRQHLGLHHQTITGKMTNFNYESSGKLDAASSIYFPTDCQAQDNDNVRSLQSKGTSLELACTGTRIGNNSDLSWGVGGSKHGEMFYSSNSQTGTTAVHSSMQSCGAATGKQRIRWTHELHEQFVEAVNHLGGAMKATPKGILALMKSQGLTILHIKSHLQKYRTAKCVPNFHGGKNWKRINNDMMPLSNFRGNVGLQISETLRMQMDVQKSLHDHLEFQKKLQMRIEEHANYLENMFVQQKSCSFFENHNSTKGVDQCIAERSSNGEYENNKEVILAKSEP</sequence>
<dbReference type="RefSeq" id="XP_010919858.1">
    <property type="nucleotide sequence ID" value="XM_010921556.3"/>
</dbReference>
<keyword evidence="4" id="KW-0539">Nucleus</keyword>
<evidence type="ECO:0000313" key="7">
    <source>
        <dbReference type="RefSeq" id="XP_010919858.1"/>
    </source>
</evidence>
<dbReference type="InterPro" id="IPR009057">
    <property type="entry name" value="Homeodomain-like_sf"/>
</dbReference>
<name>A0A6I9R3H8_ELAGV</name>
<dbReference type="InterPro" id="IPR046955">
    <property type="entry name" value="PHR1-like"/>
</dbReference>
<dbReference type="OrthoDB" id="758078at2759"/>
<dbReference type="InterPro" id="IPR006447">
    <property type="entry name" value="Myb_dom_plants"/>
</dbReference>
<evidence type="ECO:0000313" key="6">
    <source>
        <dbReference type="Proteomes" id="UP000504607"/>
    </source>
</evidence>
<dbReference type="GeneID" id="105043839"/>
<dbReference type="Pfam" id="PF00249">
    <property type="entry name" value="Myb_DNA-binding"/>
    <property type="match status" value="1"/>
</dbReference>
<dbReference type="PANTHER" id="PTHR31499:SF80">
    <property type="entry name" value="HTH MYB-TYPE DOMAIN-CONTAINING PROTEIN"/>
    <property type="match status" value="1"/>
</dbReference>
<dbReference type="InParanoid" id="A0A6I9R3H8"/>
<keyword evidence="3" id="KW-0804">Transcription</keyword>
<keyword evidence="1" id="KW-0805">Transcription regulation</keyword>
<keyword evidence="6" id="KW-1185">Reference proteome</keyword>
<accession>A0A6I9R3H8</accession>
<dbReference type="InterPro" id="IPR001005">
    <property type="entry name" value="SANT/Myb"/>
</dbReference>
<dbReference type="PANTHER" id="PTHR31499">
    <property type="entry name" value="MYB FAMILY TRANSCRIPTION FACTOR PHL11"/>
    <property type="match status" value="1"/>
</dbReference>
<dbReference type="KEGG" id="egu:105043839"/>
<dbReference type="AlphaFoldDB" id="A0A6I9R3H8"/>
<dbReference type="Proteomes" id="UP000504607">
    <property type="component" value="Chromosome 4"/>
</dbReference>
<protein>
    <submittedName>
        <fullName evidence="7">Protein PHOSPHATE STARVATION RESPONSE 2</fullName>
    </submittedName>
</protein>
<keyword evidence="2" id="KW-0238">DNA-binding</keyword>